<evidence type="ECO:0000256" key="14">
    <source>
        <dbReference type="SAM" id="MobiDB-lite"/>
    </source>
</evidence>
<keyword evidence="8" id="KW-0539">Nucleus</keyword>
<evidence type="ECO:0000256" key="11">
    <source>
        <dbReference type="PROSITE-ProRule" id="PRU00552"/>
    </source>
</evidence>
<keyword evidence="4 12" id="KW-0547">Nucleotide-binding</keyword>
<feature type="region of interest" description="Disordered" evidence="14">
    <location>
        <begin position="62"/>
        <end position="159"/>
    </location>
</feature>
<dbReference type="PROSITE" id="PS51195">
    <property type="entry name" value="Q_MOTIF"/>
    <property type="match status" value="1"/>
</dbReference>
<comment type="catalytic activity">
    <reaction evidence="10">
        <text>ATP + H2O = ADP + phosphate + H(+)</text>
        <dbReference type="Rhea" id="RHEA:13065"/>
        <dbReference type="ChEBI" id="CHEBI:15377"/>
        <dbReference type="ChEBI" id="CHEBI:15378"/>
        <dbReference type="ChEBI" id="CHEBI:30616"/>
        <dbReference type="ChEBI" id="CHEBI:43474"/>
        <dbReference type="ChEBI" id="CHEBI:456216"/>
        <dbReference type="EC" id="3.6.4.13"/>
    </reaction>
</comment>
<evidence type="ECO:0000313" key="19">
    <source>
        <dbReference type="Proteomes" id="UP000094527"/>
    </source>
</evidence>
<evidence type="ECO:0000259" key="16">
    <source>
        <dbReference type="PROSITE" id="PS51194"/>
    </source>
</evidence>
<feature type="domain" description="DEAD-box RNA helicase Q" evidence="17">
    <location>
        <begin position="216"/>
        <end position="244"/>
    </location>
</feature>
<dbReference type="InterPro" id="IPR011545">
    <property type="entry name" value="DEAD/DEAH_box_helicase_dom"/>
</dbReference>
<keyword evidence="7 12" id="KW-0067">ATP-binding</keyword>
<dbReference type="InterPro" id="IPR050079">
    <property type="entry name" value="DEAD_box_RNA_helicase"/>
</dbReference>
<dbReference type="GO" id="GO:0016787">
    <property type="term" value="F:hydrolase activity"/>
    <property type="evidence" value="ECO:0007669"/>
    <property type="project" value="UniProtKB-KW"/>
</dbReference>
<dbReference type="SMART" id="SM00490">
    <property type="entry name" value="HELICc"/>
    <property type="match status" value="1"/>
</dbReference>
<feature type="domain" description="Helicase ATP-binding" evidence="15">
    <location>
        <begin position="247"/>
        <end position="422"/>
    </location>
</feature>
<comment type="subcellular location">
    <subcellularLocation>
        <location evidence="1">Nucleus</location>
        <location evidence="1">Nucleolus</location>
    </subcellularLocation>
</comment>
<keyword evidence="5 12" id="KW-0378">Hydrolase</keyword>
<evidence type="ECO:0000256" key="9">
    <source>
        <dbReference type="ARBA" id="ARBA00043999"/>
    </source>
</evidence>
<evidence type="ECO:0000256" key="5">
    <source>
        <dbReference type="ARBA" id="ARBA00022801"/>
    </source>
</evidence>
<dbReference type="GO" id="GO:0003676">
    <property type="term" value="F:nucleic acid binding"/>
    <property type="evidence" value="ECO:0007669"/>
    <property type="project" value="InterPro"/>
</dbReference>
<dbReference type="InterPro" id="IPR001650">
    <property type="entry name" value="Helicase_C-like"/>
</dbReference>
<dbReference type="InterPro" id="IPR027417">
    <property type="entry name" value="P-loop_NTPase"/>
</dbReference>
<dbReference type="GO" id="GO:0006364">
    <property type="term" value="P:rRNA processing"/>
    <property type="evidence" value="ECO:0007669"/>
    <property type="project" value="UniProtKB-ARBA"/>
</dbReference>
<dbReference type="SMART" id="SM00487">
    <property type="entry name" value="DEXDc"/>
    <property type="match status" value="1"/>
</dbReference>
<dbReference type="GO" id="GO:0003724">
    <property type="term" value="F:RNA helicase activity"/>
    <property type="evidence" value="ECO:0007669"/>
    <property type="project" value="UniProtKB-EC"/>
</dbReference>
<evidence type="ECO:0000259" key="15">
    <source>
        <dbReference type="PROSITE" id="PS51192"/>
    </source>
</evidence>
<dbReference type="OrthoDB" id="10259843at2759"/>
<gene>
    <name evidence="18" type="ORF">Ocin01_03802</name>
</gene>
<dbReference type="PROSITE" id="PS00039">
    <property type="entry name" value="DEAD_ATP_HELICASE"/>
    <property type="match status" value="1"/>
</dbReference>
<dbReference type="InterPro" id="IPR014014">
    <property type="entry name" value="RNA_helicase_DEAD_Q_motif"/>
</dbReference>
<feature type="coiled-coil region" evidence="13">
    <location>
        <begin position="593"/>
        <end position="633"/>
    </location>
</feature>
<dbReference type="FunFam" id="3.40.50.300:FF:000842">
    <property type="entry name" value="ATP-dependent RNA helicase DRS1"/>
    <property type="match status" value="1"/>
</dbReference>
<evidence type="ECO:0000256" key="13">
    <source>
        <dbReference type="SAM" id="Coils"/>
    </source>
</evidence>
<dbReference type="PANTHER" id="PTHR47959:SF1">
    <property type="entry name" value="ATP-DEPENDENT RNA HELICASE DBPA"/>
    <property type="match status" value="1"/>
</dbReference>
<evidence type="ECO:0000256" key="8">
    <source>
        <dbReference type="ARBA" id="ARBA00023242"/>
    </source>
</evidence>
<dbReference type="OMA" id="MIDPPKQ"/>
<proteinExistence type="inferred from homology"/>
<evidence type="ECO:0000256" key="2">
    <source>
        <dbReference type="ARBA" id="ARBA00012552"/>
    </source>
</evidence>
<dbReference type="PANTHER" id="PTHR47959">
    <property type="entry name" value="ATP-DEPENDENT RNA HELICASE RHLE-RELATED"/>
    <property type="match status" value="1"/>
</dbReference>
<dbReference type="CDD" id="cd17947">
    <property type="entry name" value="DEADc_DDX27"/>
    <property type="match status" value="1"/>
</dbReference>
<dbReference type="CDD" id="cd18787">
    <property type="entry name" value="SF2_C_DEAD"/>
    <property type="match status" value="1"/>
</dbReference>
<dbReference type="STRING" id="48709.A0A1D2NC81"/>
<protein>
    <recommendedName>
        <fullName evidence="2">RNA helicase</fullName>
        <ecNumber evidence="2">3.6.4.13</ecNumber>
    </recommendedName>
</protein>
<dbReference type="EC" id="3.6.4.13" evidence="2"/>
<dbReference type="Pfam" id="PF00270">
    <property type="entry name" value="DEAD"/>
    <property type="match status" value="1"/>
</dbReference>
<keyword evidence="6 12" id="KW-0347">Helicase</keyword>
<feature type="region of interest" description="Disordered" evidence="14">
    <location>
        <begin position="179"/>
        <end position="198"/>
    </location>
</feature>
<dbReference type="Proteomes" id="UP000094527">
    <property type="component" value="Unassembled WGS sequence"/>
</dbReference>
<name>A0A1D2NC81_ORCCI</name>
<evidence type="ECO:0000259" key="17">
    <source>
        <dbReference type="PROSITE" id="PS51195"/>
    </source>
</evidence>
<feature type="short sequence motif" description="Q motif" evidence="11">
    <location>
        <begin position="216"/>
        <end position="244"/>
    </location>
</feature>
<evidence type="ECO:0000256" key="10">
    <source>
        <dbReference type="ARBA" id="ARBA00047984"/>
    </source>
</evidence>
<evidence type="ECO:0000256" key="3">
    <source>
        <dbReference type="ARBA" id="ARBA00022517"/>
    </source>
</evidence>
<dbReference type="InterPro" id="IPR014001">
    <property type="entry name" value="Helicase_ATP-bd"/>
</dbReference>
<dbReference type="GO" id="GO:0005730">
    <property type="term" value="C:nucleolus"/>
    <property type="evidence" value="ECO:0007669"/>
    <property type="project" value="UniProtKB-SubCell"/>
</dbReference>
<keyword evidence="19" id="KW-1185">Reference proteome</keyword>
<evidence type="ECO:0000256" key="6">
    <source>
        <dbReference type="ARBA" id="ARBA00022806"/>
    </source>
</evidence>
<evidence type="ECO:0000256" key="7">
    <source>
        <dbReference type="ARBA" id="ARBA00022840"/>
    </source>
</evidence>
<evidence type="ECO:0000313" key="18">
    <source>
        <dbReference type="EMBL" id="ODN02868.1"/>
    </source>
</evidence>
<keyword evidence="13" id="KW-0175">Coiled coil</keyword>
<organism evidence="18 19">
    <name type="scientific">Orchesella cincta</name>
    <name type="common">Springtail</name>
    <name type="synonym">Podura cincta</name>
    <dbReference type="NCBI Taxonomy" id="48709"/>
    <lineage>
        <taxon>Eukaryota</taxon>
        <taxon>Metazoa</taxon>
        <taxon>Ecdysozoa</taxon>
        <taxon>Arthropoda</taxon>
        <taxon>Hexapoda</taxon>
        <taxon>Collembola</taxon>
        <taxon>Entomobryomorpha</taxon>
        <taxon>Entomobryoidea</taxon>
        <taxon>Orchesellidae</taxon>
        <taxon>Orchesellinae</taxon>
        <taxon>Orchesella</taxon>
    </lineage>
</organism>
<evidence type="ECO:0000256" key="4">
    <source>
        <dbReference type="ARBA" id="ARBA00022741"/>
    </source>
</evidence>
<dbReference type="GO" id="GO:0005829">
    <property type="term" value="C:cytosol"/>
    <property type="evidence" value="ECO:0007669"/>
    <property type="project" value="TreeGrafter"/>
</dbReference>
<dbReference type="EMBL" id="LJIJ01000093">
    <property type="protein sequence ID" value="ODN02868.1"/>
    <property type="molecule type" value="Genomic_DNA"/>
</dbReference>
<dbReference type="SUPFAM" id="SSF52540">
    <property type="entry name" value="P-loop containing nucleoside triphosphate hydrolases"/>
    <property type="match status" value="1"/>
</dbReference>
<reference evidence="18 19" key="1">
    <citation type="journal article" date="2016" name="Genome Biol. Evol.">
        <title>Gene Family Evolution Reflects Adaptation to Soil Environmental Stressors in the Genome of the Collembolan Orchesella cincta.</title>
        <authorList>
            <person name="Faddeeva-Vakhrusheva A."/>
            <person name="Derks M.F."/>
            <person name="Anvar S.Y."/>
            <person name="Agamennone V."/>
            <person name="Suring W."/>
            <person name="Smit S."/>
            <person name="van Straalen N.M."/>
            <person name="Roelofs D."/>
        </authorList>
    </citation>
    <scope>NUCLEOTIDE SEQUENCE [LARGE SCALE GENOMIC DNA]</scope>
    <source>
        <tissue evidence="18">Mixed pool</tissue>
    </source>
</reference>
<dbReference type="Gene3D" id="3.40.50.300">
    <property type="entry name" value="P-loop containing nucleotide triphosphate hydrolases"/>
    <property type="match status" value="2"/>
</dbReference>
<feature type="compositionally biased region" description="Basic and acidic residues" evidence="14">
    <location>
        <begin position="673"/>
        <end position="683"/>
    </location>
</feature>
<keyword evidence="3" id="KW-0690">Ribosome biogenesis</keyword>
<dbReference type="PROSITE" id="PS51192">
    <property type="entry name" value="HELICASE_ATP_BIND_1"/>
    <property type="match status" value="1"/>
</dbReference>
<feature type="region of interest" description="Disordered" evidence="14">
    <location>
        <begin position="1"/>
        <end position="42"/>
    </location>
</feature>
<dbReference type="PROSITE" id="PS51194">
    <property type="entry name" value="HELICASE_CTER"/>
    <property type="match status" value="1"/>
</dbReference>
<evidence type="ECO:0000256" key="1">
    <source>
        <dbReference type="ARBA" id="ARBA00004604"/>
    </source>
</evidence>
<feature type="domain" description="Helicase C-terminal" evidence="16">
    <location>
        <begin position="433"/>
        <end position="600"/>
    </location>
</feature>
<accession>A0A1D2NC81</accession>
<feature type="compositionally biased region" description="Gly residues" evidence="14">
    <location>
        <begin position="650"/>
        <end position="662"/>
    </location>
</feature>
<dbReference type="AlphaFoldDB" id="A0A1D2NC81"/>
<dbReference type="Pfam" id="PF00271">
    <property type="entry name" value="Helicase_C"/>
    <property type="match status" value="1"/>
</dbReference>
<dbReference type="GO" id="GO:0010468">
    <property type="term" value="P:regulation of gene expression"/>
    <property type="evidence" value="ECO:0007669"/>
    <property type="project" value="UniProtKB-ARBA"/>
</dbReference>
<feature type="compositionally biased region" description="Acidic residues" evidence="14">
    <location>
        <begin position="112"/>
        <end position="134"/>
    </location>
</feature>
<feature type="compositionally biased region" description="Acidic residues" evidence="14">
    <location>
        <begin position="8"/>
        <end position="26"/>
    </location>
</feature>
<feature type="region of interest" description="Disordered" evidence="14">
    <location>
        <begin position="636"/>
        <end position="700"/>
    </location>
</feature>
<evidence type="ECO:0000256" key="12">
    <source>
        <dbReference type="RuleBase" id="RU000492"/>
    </source>
</evidence>
<dbReference type="InterPro" id="IPR000629">
    <property type="entry name" value="RNA-helicase_DEAD-box_CS"/>
</dbReference>
<feature type="compositionally biased region" description="Basic residues" evidence="14">
    <location>
        <begin position="143"/>
        <end position="152"/>
    </location>
</feature>
<dbReference type="GO" id="GO:0005524">
    <property type="term" value="F:ATP binding"/>
    <property type="evidence" value="ECO:0007669"/>
    <property type="project" value="UniProtKB-KW"/>
</dbReference>
<comment type="caution">
    <text evidence="18">The sequence shown here is derived from an EMBL/GenBank/DDBJ whole genome shotgun (WGS) entry which is preliminary data.</text>
</comment>
<comment type="similarity">
    <text evidence="9">Belongs to the DEAD box helicase family. DDX27/DRS1 subfamily.</text>
</comment>
<sequence length="727" mass="81029">MDLIKTIDEEENPEVLSEDSASDDEFQPTRKRVKTSTNSGFDPGFDFGHFVRDVWSEKLATSAKSVQQQLKKGKMTAPTSLNDKIDKVRKKKLKNGEENGLDESVVEVKEESDSDSNSSEEEEDESAEDSDMVESDNSMSGRVSKKNKKLKKKASEITEDDDIELSDDELKEDQVVLKQKKKGKKAKKEEVPSDDEDVQPVARLEDDPDFTFETDMSFQQMNLSRPLLKAITSLGFTHPTPIQAAAIPVALAGRDICGCAATGTGKTAAYMLPVLERLLYKPKSVSVTRVLCLVPTRELGVQVYTVTKNLCSFSQDIQVGLAVGGLDVQSQEAVLRLNPDVVIATPGRLIDHLGNTPSFTLDAIEILILDEADRMLDEWFAEQLKEIIKQCSPRRQTLLFSATMTDRVKDLATVSLKDPCKIFVDSNRQVAFNLRQQFVKIRNEGDREAILCSLIVRTFHSKTMIFVPTKKIAHRLHIILGLLGIRIGELHGDLSQLQRLDSLKRFQGSEFDVLIVTDVAARGLDIPGVLSVLNYTMPPTLEQYIHRCGRTARAGRSGVAISLVGEQDRKLMKLVTKSATHPVKARIIPPEIIVKYRDKLASLAEEIESVANEEEAEKSLAKAEIEANKALKMINDTKTGKKKRKRGKGGSDGVGVGGGVGGEKGRVWFQNSNERKAENEKLKGRGPAQMRQALKDAEDDKKMKKIVEFQARQAKRKRERTWWARRG</sequence>